<evidence type="ECO:0000256" key="1">
    <source>
        <dbReference type="SAM" id="Phobius"/>
    </source>
</evidence>
<feature type="transmembrane region" description="Helical" evidence="1">
    <location>
        <begin position="143"/>
        <end position="160"/>
    </location>
</feature>
<keyword evidence="3" id="KW-1185">Reference proteome</keyword>
<keyword evidence="1" id="KW-0472">Membrane</keyword>
<dbReference type="Pfam" id="PF10067">
    <property type="entry name" value="DUF2306"/>
    <property type="match status" value="1"/>
</dbReference>
<protein>
    <recommendedName>
        <fullName evidence="4">DUF2306 domain-containing protein</fullName>
    </recommendedName>
</protein>
<dbReference type="Proteomes" id="UP001416858">
    <property type="component" value="Unassembled WGS sequence"/>
</dbReference>
<dbReference type="EMBL" id="BAABRO010000002">
    <property type="protein sequence ID" value="GAA5505731.1"/>
    <property type="molecule type" value="Genomic_DNA"/>
</dbReference>
<gene>
    <name evidence="2" type="ORF">Rcae01_01178</name>
</gene>
<evidence type="ECO:0000313" key="2">
    <source>
        <dbReference type="EMBL" id="GAA5505731.1"/>
    </source>
</evidence>
<feature type="transmembrane region" description="Helical" evidence="1">
    <location>
        <begin position="206"/>
        <end position="225"/>
    </location>
</feature>
<feature type="transmembrane region" description="Helical" evidence="1">
    <location>
        <begin position="166"/>
        <end position="185"/>
    </location>
</feature>
<organism evidence="2 3">
    <name type="scientific">Novipirellula caenicola</name>
    <dbReference type="NCBI Taxonomy" id="1536901"/>
    <lineage>
        <taxon>Bacteria</taxon>
        <taxon>Pseudomonadati</taxon>
        <taxon>Planctomycetota</taxon>
        <taxon>Planctomycetia</taxon>
        <taxon>Pirellulales</taxon>
        <taxon>Pirellulaceae</taxon>
        <taxon>Novipirellula</taxon>
    </lineage>
</organism>
<feature type="transmembrane region" description="Helical" evidence="1">
    <location>
        <begin position="98"/>
        <end position="122"/>
    </location>
</feature>
<accession>A0ABP9VM57</accession>
<feature type="transmembrane region" description="Helical" evidence="1">
    <location>
        <begin position="53"/>
        <end position="78"/>
    </location>
</feature>
<proteinExistence type="predicted"/>
<keyword evidence="1" id="KW-1133">Transmembrane helix</keyword>
<comment type="caution">
    <text evidence="2">The sequence shown here is derived from an EMBL/GenBank/DDBJ whole genome shotgun (WGS) entry which is preliminary data.</text>
</comment>
<dbReference type="RefSeq" id="WP_345682732.1">
    <property type="nucleotide sequence ID" value="NZ_BAABRO010000002.1"/>
</dbReference>
<name>A0ABP9VM57_9BACT</name>
<keyword evidence="1" id="KW-0812">Transmembrane</keyword>
<reference evidence="2 3" key="1">
    <citation type="submission" date="2024-02" db="EMBL/GenBank/DDBJ databases">
        <title>Rhodopirellula caenicola NBRC 110016.</title>
        <authorList>
            <person name="Ichikawa N."/>
            <person name="Katano-Makiyama Y."/>
            <person name="Hidaka K."/>
        </authorList>
    </citation>
    <scope>NUCLEOTIDE SEQUENCE [LARGE SCALE GENOMIC DNA]</scope>
    <source>
        <strain evidence="2 3">NBRC 110016</strain>
    </source>
</reference>
<dbReference type="InterPro" id="IPR018750">
    <property type="entry name" value="DUF2306_membrane"/>
</dbReference>
<evidence type="ECO:0008006" key="4">
    <source>
        <dbReference type="Google" id="ProtNLM"/>
    </source>
</evidence>
<sequence>MTASATRYRSHDLGIHASNPHCRLAFRWKWDYRLEMGHVTKIARWCVDRFDQILVTTVLAWVSAIAVLWTGLLILKAYPFYFPPNFEIGFLRGRESYFYGLYAAAFFLHIVTTPLVLVLGLLQLNHRIRVRWPALHRRMGKTYVGLVLACVAPSGLIMSLRAPYGYGAISGFAVLSVATWIATMLGWKRAASGRFDSHRQWMWRSYLLICSAVLLRILAVLATDLQLTASTAYPIAAWASWLPSLAIFELITRWQTNEISRANESSD</sequence>
<feature type="transmembrane region" description="Helical" evidence="1">
    <location>
        <begin position="231"/>
        <end position="251"/>
    </location>
</feature>
<evidence type="ECO:0000313" key="3">
    <source>
        <dbReference type="Proteomes" id="UP001416858"/>
    </source>
</evidence>